<proteinExistence type="predicted"/>
<dbReference type="EMBL" id="JBBDHD010000033">
    <property type="protein sequence ID" value="MFH7596489.1"/>
    <property type="molecule type" value="Genomic_DNA"/>
</dbReference>
<name>A0ABW7PE28_9ACTN</name>
<evidence type="ECO:0008006" key="5">
    <source>
        <dbReference type="Google" id="ProtNLM"/>
    </source>
</evidence>
<keyword evidence="4" id="KW-1185">Reference proteome</keyword>
<comment type="caution">
    <text evidence="3">The sequence shown here is derived from an EMBL/GenBank/DDBJ whole genome shotgun (WGS) entry which is preliminary data.</text>
</comment>
<protein>
    <recommendedName>
        <fullName evidence="5">Secreted protein</fullName>
    </recommendedName>
</protein>
<organism evidence="3 4">
    <name type="scientific">Streptomyces racemochromogenes</name>
    <dbReference type="NCBI Taxonomy" id="67353"/>
    <lineage>
        <taxon>Bacteria</taxon>
        <taxon>Bacillati</taxon>
        <taxon>Actinomycetota</taxon>
        <taxon>Actinomycetes</taxon>
        <taxon>Kitasatosporales</taxon>
        <taxon>Streptomycetaceae</taxon>
        <taxon>Streptomyces</taxon>
    </lineage>
</organism>
<dbReference type="Proteomes" id="UP001610631">
    <property type="component" value="Unassembled WGS sequence"/>
</dbReference>
<sequence length="85" mass="8394">MVLATAGVALGLGTAVTGFATQAAQDASPAGGVSHLRSGDVGWNLVNPHVAAGENGETDDVGWNNPQPGTTPAPTPTSTNDVGWN</sequence>
<reference evidence="3 4" key="1">
    <citation type="submission" date="2024-03" db="EMBL/GenBank/DDBJ databases">
        <title>Whole genome sequencing of Streptomyces racemochromogenes, to identify antimicrobial biosynthetic gene clusters.</title>
        <authorList>
            <person name="Suryawanshi P."/>
            <person name="Krishnaraj P.U."/>
            <person name="Arun Y.P."/>
            <person name="Suryawanshi M.P."/>
            <person name="Rakshit O."/>
        </authorList>
    </citation>
    <scope>NUCLEOTIDE SEQUENCE [LARGE SCALE GENOMIC DNA]</scope>
    <source>
        <strain evidence="3 4">AUDT626</strain>
    </source>
</reference>
<feature type="chain" id="PRO_5045734381" description="Secreted protein" evidence="2">
    <location>
        <begin position="21"/>
        <end position="85"/>
    </location>
</feature>
<feature type="region of interest" description="Disordered" evidence="1">
    <location>
        <begin position="50"/>
        <end position="85"/>
    </location>
</feature>
<evidence type="ECO:0000313" key="4">
    <source>
        <dbReference type="Proteomes" id="UP001610631"/>
    </source>
</evidence>
<evidence type="ECO:0000256" key="2">
    <source>
        <dbReference type="SAM" id="SignalP"/>
    </source>
</evidence>
<evidence type="ECO:0000313" key="3">
    <source>
        <dbReference type="EMBL" id="MFH7596489.1"/>
    </source>
</evidence>
<evidence type="ECO:0000256" key="1">
    <source>
        <dbReference type="SAM" id="MobiDB-lite"/>
    </source>
</evidence>
<gene>
    <name evidence="3" type="ORF">WDV06_15510</name>
</gene>
<feature type="signal peptide" evidence="2">
    <location>
        <begin position="1"/>
        <end position="20"/>
    </location>
</feature>
<accession>A0ABW7PE28</accession>
<keyword evidence="2" id="KW-0732">Signal</keyword>
<dbReference type="RefSeq" id="WP_395510329.1">
    <property type="nucleotide sequence ID" value="NZ_JBBDHD010000033.1"/>
</dbReference>